<feature type="domain" description="Histidine kinase" evidence="19">
    <location>
        <begin position="160"/>
        <end position="346"/>
    </location>
</feature>
<proteinExistence type="predicted"/>
<comment type="caution">
    <text evidence="20">The sequence shown here is derived from an EMBL/GenBank/DDBJ whole genome shotgun (WGS) entry which is preliminary data.</text>
</comment>
<keyword evidence="21" id="KW-1185">Reference proteome</keyword>
<evidence type="ECO:0000256" key="1">
    <source>
        <dbReference type="ARBA" id="ARBA00000085"/>
    </source>
</evidence>
<dbReference type="PIRSF" id="PIRSF037432">
    <property type="entry name" value="STHK_NreB"/>
    <property type="match status" value="1"/>
</dbReference>
<comment type="subcellular location">
    <subcellularLocation>
        <location evidence="2">Cytoplasm</location>
    </subcellularLocation>
</comment>
<evidence type="ECO:0000313" key="21">
    <source>
        <dbReference type="Proteomes" id="UP000245624"/>
    </source>
</evidence>
<dbReference type="Gene3D" id="1.20.5.1930">
    <property type="match status" value="1"/>
</dbReference>
<dbReference type="InterPro" id="IPR035965">
    <property type="entry name" value="PAS-like_dom_sf"/>
</dbReference>
<dbReference type="EMBL" id="QGTD01000001">
    <property type="protein sequence ID" value="PWU70456.1"/>
    <property type="molecule type" value="Genomic_DNA"/>
</dbReference>
<dbReference type="CDD" id="cd16917">
    <property type="entry name" value="HATPase_UhpB-NarQ-NarX-like"/>
    <property type="match status" value="1"/>
</dbReference>
<comment type="catalytic activity">
    <reaction evidence="1 15">
        <text>ATP + protein L-histidine = ADP + protein N-phospho-L-histidine.</text>
        <dbReference type="EC" id="2.7.13.3"/>
    </reaction>
</comment>
<evidence type="ECO:0000256" key="11">
    <source>
        <dbReference type="ARBA" id="ARBA00023004"/>
    </source>
</evidence>
<evidence type="ECO:0000313" key="20">
    <source>
        <dbReference type="EMBL" id="PWU70456.1"/>
    </source>
</evidence>
<dbReference type="InterPro" id="IPR005467">
    <property type="entry name" value="His_kinase_dom"/>
</dbReference>
<reference evidence="20 21" key="1">
    <citation type="submission" date="2018-05" db="EMBL/GenBank/DDBJ databases">
        <title>Genomic analysis of Gracilibacillus dipsosauri DD1 reveals novel features of a salt-tolerant amylase.</title>
        <authorList>
            <person name="Deutch C.E."/>
            <person name="Yang S."/>
        </authorList>
    </citation>
    <scope>NUCLEOTIDE SEQUENCE [LARGE SCALE GENOMIC DNA]</scope>
    <source>
        <strain evidence="20 21">DD1</strain>
    </source>
</reference>
<feature type="binding site" evidence="16">
    <location>
        <position position="61"/>
    </location>
    <ligand>
        <name>[4Fe-4S] cluster</name>
        <dbReference type="ChEBI" id="CHEBI:49883"/>
    </ligand>
</feature>
<comment type="PTM">
    <text evidence="17">Autophosphorylated.</text>
</comment>
<evidence type="ECO:0000256" key="5">
    <source>
        <dbReference type="ARBA" id="ARBA00022553"/>
    </source>
</evidence>
<evidence type="ECO:0000256" key="2">
    <source>
        <dbReference type="ARBA" id="ARBA00004496"/>
    </source>
</evidence>
<dbReference type="Gene3D" id="3.30.450.20">
    <property type="entry name" value="PAS domain"/>
    <property type="match status" value="1"/>
</dbReference>
<dbReference type="PANTHER" id="PTHR24421">
    <property type="entry name" value="NITRATE/NITRITE SENSOR PROTEIN NARX-RELATED"/>
    <property type="match status" value="1"/>
</dbReference>
<evidence type="ECO:0000256" key="16">
    <source>
        <dbReference type="PIRSR" id="PIRSR037432-50"/>
    </source>
</evidence>
<evidence type="ECO:0000256" key="17">
    <source>
        <dbReference type="PIRSR" id="PIRSR037432-51"/>
    </source>
</evidence>
<evidence type="ECO:0000256" key="13">
    <source>
        <dbReference type="ARBA" id="ARBA00023014"/>
    </source>
</evidence>
<dbReference type="Proteomes" id="UP000245624">
    <property type="component" value="Unassembled WGS sequence"/>
</dbReference>
<dbReference type="InterPro" id="IPR036890">
    <property type="entry name" value="HATPase_C_sf"/>
</dbReference>
<evidence type="ECO:0000256" key="14">
    <source>
        <dbReference type="ARBA" id="ARBA00024827"/>
    </source>
</evidence>
<dbReference type="Pfam" id="PF07730">
    <property type="entry name" value="HisKA_3"/>
    <property type="match status" value="1"/>
</dbReference>
<dbReference type="GO" id="GO:0000155">
    <property type="term" value="F:phosphorelay sensor kinase activity"/>
    <property type="evidence" value="ECO:0007669"/>
    <property type="project" value="InterPro"/>
</dbReference>
<keyword evidence="13 16" id="KW-0411">Iron-sulfur</keyword>
<dbReference type="GO" id="GO:0046983">
    <property type="term" value="F:protein dimerization activity"/>
    <property type="evidence" value="ECO:0007669"/>
    <property type="project" value="InterPro"/>
</dbReference>
<evidence type="ECO:0000256" key="15">
    <source>
        <dbReference type="PIRNR" id="PIRNR037432"/>
    </source>
</evidence>
<organism evidence="20 21">
    <name type="scientific">Gracilibacillus dipsosauri</name>
    <dbReference type="NCBI Taxonomy" id="178340"/>
    <lineage>
        <taxon>Bacteria</taxon>
        <taxon>Bacillati</taxon>
        <taxon>Bacillota</taxon>
        <taxon>Bacilli</taxon>
        <taxon>Bacillales</taxon>
        <taxon>Bacillaceae</taxon>
        <taxon>Gracilibacillus</taxon>
    </lineage>
</organism>
<evidence type="ECO:0000256" key="12">
    <source>
        <dbReference type="ARBA" id="ARBA00023012"/>
    </source>
</evidence>
<dbReference type="GO" id="GO:0005737">
    <property type="term" value="C:cytoplasm"/>
    <property type="evidence" value="ECO:0007669"/>
    <property type="project" value="UniProtKB-SubCell"/>
</dbReference>
<evidence type="ECO:0000256" key="8">
    <source>
        <dbReference type="ARBA" id="ARBA00022741"/>
    </source>
</evidence>
<dbReference type="GO" id="GO:0051539">
    <property type="term" value="F:4 iron, 4 sulfur cluster binding"/>
    <property type="evidence" value="ECO:0007669"/>
    <property type="project" value="UniProtKB-KW"/>
</dbReference>
<sequence length="351" mass="40462">MTNNQMIDFLVKMYQNSTEAIFFLDEEGNILSLNPAAEQIIDPSLLQKIKGGNINSLCSFCRGYTSDEHLMTCVHCYLKDPESDFTSFQVYLETNGKGIVPYAASYHMIDEENGVYVFMLRDLTLQYKKQELVYRNKMLQKTIDAQEKERRRISRELHDSVVQELISTLVDIRVMRYMDEKDILKKIDDTEGTLNRLIEDIRDLSVFLRPASLDDLGLEAAFRSHFKWVKQTYGIEVSFTSTIKQRRYLPNMETTVYRICQEAVLNAVKYAKVAEITVILTESEDRLELYVRDKGEGFDVDHPTVKGSGIGLFGMKERAELINGKLKVHSEHHKGTTVFLSVPIPNQLEEE</sequence>
<dbReference type="InterPro" id="IPR000014">
    <property type="entry name" value="PAS"/>
</dbReference>
<dbReference type="PROSITE" id="PS50109">
    <property type="entry name" value="HIS_KIN"/>
    <property type="match status" value="1"/>
</dbReference>
<keyword evidence="9 15" id="KW-0418">Kinase</keyword>
<keyword evidence="10 15" id="KW-0067">ATP-binding</keyword>
<dbReference type="SMART" id="SM00387">
    <property type="entry name" value="HATPase_c"/>
    <property type="match status" value="1"/>
</dbReference>
<keyword evidence="11 16" id="KW-0408">Iron</keyword>
<dbReference type="GO" id="GO:0005506">
    <property type="term" value="F:iron ion binding"/>
    <property type="evidence" value="ECO:0007669"/>
    <property type="project" value="InterPro"/>
</dbReference>
<feature type="binding site" evidence="16">
    <location>
        <position position="73"/>
    </location>
    <ligand>
        <name>[4Fe-4S] cluster</name>
        <dbReference type="ChEBI" id="CHEBI:49883"/>
    </ligand>
</feature>
<dbReference type="InterPro" id="IPR050482">
    <property type="entry name" value="Sensor_HK_TwoCompSys"/>
</dbReference>
<keyword evidence="7 16" id="KW-0479">Metal-binding</keyword>
<name>A0A317L4K7_9BACI</name>
<dbReference type="SUPFAM" id="SSF55785">
    <property type="entry name" value="PYP-like sensor domain (PAS domain)"/>
    <property type="match status" value="1"/>
</dbReference>
<keyword evidence="3 16" id="KW-0004">4Fe-4S</keyword>
<evidence type="ECO:0000256" key="7">
    <source>
        <dbReference type="ARBA" id="ARBA00022723"/>
    </source>
</evidence>
<dbReference type="SUPFAM" id="SSF55874">
    <property type="entry name" value="ATPase domain of HSP90 chaperone/DNA topoisomerase II/histidine kinase"/>
    <property type="match status" value="1"/>
</dbReference>
<dbReference type="OrthoDB" id="9760839at2"/>
<dbReference type="PRINTS" id="PR00344">
    <property type="entry name" value="BCTRLSENSOR"/>
</dbReference>
<evidence type="ECO:0000256" key="3">
    <source>
        <dbReference type="ARBA" id="ARBA00022485"/>
    </source>
</evidence>
<evidence type="ECO:0000256" key="6">
    <source>
        <dbReference type="ARBA" id="ARBA00022679"/>
    </source>
</evidence>
<dbReference type="InterPro" id="IPR003594">
    <property type="entry name" value="HATPase_dom"/>
</dbReference>
<keyword evidence="4" id="KW-0963">Cytoplasm</keyword>
<keyword evidence="5 17" id="KW-0597">Phosphoprotein</keyword>
<dbReference type="InterPro" id="IPR017203">
    <property type="entry name" value="Sig_transdc_His_kinase_NreB"/>
</dbReference>
<feature type="binding site" evidence="16">
    <location>
        <position position="76"/>
    </location>
    <ligand>
        <name>[4Fe-4S] cluster</name>
        <dbReference type="ChEBI" id="CHEBI:49883"/>
    </ligand>
</feature>
<dbReference type="Pfam" id="PF02518">
    <property type="entry name" value="HATPase_c"/>
    <property type="match status" value="1"/>
</dbReference>
<dbReference type="SMART" id="SM00091">
    <property type="entry name" value="PAS"/>
    <property type="match status" value="1"/>
</dbReference>
<dbReference type="GO" id="GO:0016020">
    <property type="term" value="C:membrane"/>
    <property type="evidence" value="ECO:0007669"/>
    <property type="project" value="InterPro"/>
</dbReference>
<protein>
    <recommendedName>
        <fullName evidence="15">Sensor histidine kinase</fullName>
        <ecNumber evidence="15">2.7.13.3</ecNumber>
    </recommendedName>
</protein>
<dbReference type="Gene3D" id="3.30.565.10">
    <property type="entry name" value="Histidine kinase-like ATPase, C-terminal domain"/>
    <property type="match status" value="1"/>
</dbReference>
<dbReference type="PANTHER" id="PTHR24421:SF10">
    <property type="entry name" value="NITRATE_NITRITE SENSOR PROTEIN NARQ"/>
    <property type="match status" value="1"/>
</dbReference>
<evidence type="ECO:0000259" key="19">
    <source>
        <dbReference type="PROSITE" id="PS50109"/>
    </source>
</evidence>
<dbReference type="InterPro" id="IPR011712">
    <property type="entry name" value="Sig_transdc_His_kin_sub3_dim/P"/>
</dbReference>
<comment type="function">
    <text evidence="14">Member of the two-component regulatory system NreB/NreC involved in the control of dissimilatory nitrate/nitrite reduction in response to oxygen. NreB functions as a direct oxygen sensor histidine kinase which is autophosphorylated, in the absence of oxygen, probably at the conserved histidine residue, and transfers its phosphate group probably to a conserved aspartate residue of NreC. NreB/NreC activates the expression of the nitrate (narGHJI) and nitrite (nir) reductase operons, as well as the putative nitrate transporter gene narT.</text>
</comment>
<gene>
    <name evidence="20" type="ORF">DLJ74_00405</name>
</gene>
<keyword evidence="6 15" id="KW-0808">Transferase</keyword>
<comment type="cofactor">
    <cofactor evidence="16">
        <name>[4Fe-4S] cluster</name>
        <dbReference type="ChEBI" id="CHEBI:49883"/>
    </cofactor>
    <text evidence="16">Binds 1 [4Fe-4S] cluster.</text>
</comment>
<evidence type="ECO:0000256" key="18">
    <source>
        <dbReference type="SAM" id="Coils"/>
    </source>
</evidence>
<dbReference type="AlphaFoldDB" id="A0A317L4K7"/>
<evidence type="ECO:0000256" key="10">
    <source>
        <dbReference type="ARBA" id="ARBA00022840"/>
    </source>
</evidence>
<feature type="modified residue" description="Phosphohistidine; by autocatalysis" evidence="17">
    <location>
        <position position="158"/>
    </location>
</feature>
<dbReference type="InterPro" id="IPR004358">
    <property type="entry name" value="Sig_transdc_His_kin-like_C"/>
</dbReference>
<keyword evidence="12 15" id="KW-0902">Two-component regulatory system</keyword>
<feature type="coiled-coil region" evidence="18">
    <location>
        <begin position="129"/>
        <end position="156"/>
    </location>
</feature>
<keyword evidence="18" id="KW-0175">Coiled coil</keyword>
<evidence type="ECO:0000256" key="9">
    <source>
        <dbReference type="ARBA" id="ARBA00022777"/>
    </source>
</evidence>
<evidence type="ECO:0000256" key="4">
    <source>
        <dbReference type="ARBA" id="ARBA00022490"/>
    </source>
</evidence>
<dbReference type="RefSeq" id="WP_109982982.1">
    <property type="nucleotide sequence ID" value="NZ_JAJUIE010000024.1"/>
</dbReference>
<keyword evidence="8 15" id="KW-0547">Nucleotide-binding</keyword>
<dbReference type="GO" id="GO:0005524">
    <property type="term" value="F:ATP binding"/>
    <property type="evidence" value="ECO:0007669"/>
    <property type="project" value="UniProtKB-KW"/>
</dbReference>
<accession>A0A317L4K7</accession>
<feature type="binding site" evidence="16">
    <location>
        <position position="58"/>
    </location>
    <ligand>
        <name>[4Fe-4S] cluster</name>
        <dbReference type="ChEBI" id="CHEBI:49883"/>
    </ligand>
</feature>
<dbReference type="EC" id="2.7.13.3" evidence="15"/>